<keyword evidence="1" id="KW-0479">Metal-binding</keyword>
<dbReference type="AlphaFoldDB" id="A0AAV8YPG1"/>
<dbReference type="Gene3D" id="4.10.1110.10">
    <property type="entry name" value="AN1-like Zinc finger"/>
    <property type="match status" value="2"/>
</dbReference>
<reference evidence="7" key="1">
    <citation type="journal article" date="2023" name="Insect Mol. Biol.">
        <title>Genome sequencing provides insights into the evolution of gene families encoding plant cell wall-degrading enzymes in longhorned beetles.</title>
        <authorList>
            <person name="Shin N.R."/>
            <person name="Okamura Y."/>
            <person name="Kirsch R."/>
            <person name="Pauchet Y."/>
        </authorList>
    </citation>
    <scope>NUCLEOTIDE SEQUENCE</scope>
    <source>
        <strain evidence="7">AMC_N1</strain>
    </source>
</reference>
<dbReference type="GO" id="GO:0045047">
    <property type="term" value="P:protein targeting to ER"/>
    <property type="evidence" value="ECO:0007669"/>
    <property type="project" value="TreeGrafter"/>
</dbReference>
<organism evidence="7 8">
    <name type="scientific">Aromia moschata</name>
    <dbReference type="NCBI Taxonomy" id="1265417"/>
    <lineage>
        <taxon>Eukaryota</taxon>
        <taxon>Metazoa</taxon>
        <taxon>Ecdysozoa</taxon>
        <taxon>Arthropoda</taxon>
        <taxon>Hexapoda</taxon>
        <taxon>Insecta</taxon>
        <taxon>Pterygota</taxon>
        <taxon>Neoptera</taxon>
        <taxon>Endopterygota</taxon>
        <taxon>Coleoptera</taxon>
        <taxon>Polyphaga</taxon>
        <taxon>Cucujiformia</taxon>
        <taxon>Chrysomeloidea</taxon>
        <taxon>Cerambycidae</taxon>
        <taxon>Cerambycinae</taxon>
        <taxon>Callichromatini</taxon>
        <taxon>Aromia</taxon>
    </lineage>
</organism>
<dbReference type="Pfam" id="PF01428">
    <property type="entry name" value="zf-AN1"/>
    <property type="match status" value="2"/>
</dbReference>
<dbReference type="InterPro" id="IPR035896">
    <property type="entry name" value="AN1-like_Znf"/>
</dbReference>
<name>A0AAV8YPG1_9CUCU</name>
<keyword evidence="3 5" id="KW-0863">Zinc-finger</keyword>
<dbReference type="InterPro" id="IPR000058">
    <property type="entry name" value="Znf_AN1"/>
</dbReference>
<feature type="domain" description="AN1-type" evidence="6">
    <location>
        <begin position="4"/>
        <end position="52"/>
    </location>
</feature>
<dbReference type="SUPFAM" id="SSF118310">
    <property type="entry name" value="AN1-like Zinc finger"/>
    <property type="match status" value="2"/>
</dbReference>
<feature type="domain" description="AN1-type" evidence="6">
    <location>
        <begin position="94"/>
        <end position="142"/>
    </location>
</feature>
<dbReference type="SMART" id="SM00154">
    <property type="entry name" value="ZnF_AN1"/>
    <property type="match status" value="2"/>
</dbReference>
<keyword evidence="2" id="KW-0677">Repeat</keyword>
<evidence type="ECO:0000313" key="7">
    <source>
        <dbReference type="EMBL" id="KAJ8953580.1"/>
    </source>
</evidence>
<dbReference type="EMBL" id="JAPWTK010000055">
    <property type="protein sequence ID" value="KAJ8953580.1"/>
    <property type="molecule type" value="Genomic_DNA"/>
</dbReference>
<dbReference type="Proteomes" id="UP001162162">
    <property type="component" value="Unassembled WGS sequence"/>
</dbReference>
<evidence type="ECO:0000313" key="8">
    <source>
        <dbReference type="Proteomes" id="UP001162162"/>
    </source>
</evidence>
<dbReference type="PROSITE" id="PS51039">
    <property type="entry name" value="ZF_AN1"/>
    <property type="match status" value="2"/>
</dbReference>
<keyword evidence="4" id="KW-0862">Zinc</keyword>
<dbReference type="GO" id="GO:0043161">
    <property type="term" value="P:proteasome-mediated ubiquitin-dependent protein catabolic process"/>
    <property type="evidence" value="ECO:0007669"/>
    <property type="project" value="TreeGrafter"/>
</dbReference>
<evidence type="ECO:0000256" key="1">
    <source>
        <dbReference type="ARBA" id="ARBA00022723"/>
    </source>
</evidence>
<keyword evidence="8" id="KW-1185">Reference proteome</keyword>
<dbReference type="GO" id="GO:0008270">
    <property type="term" value="F:zinc ion binding"/>
    <property type="evidence" value="ECO:0007669"/>
    <property type="project" value="UniProtKB-KW"/>
</dbReference>
<dbReference type="PANTHER" id="PTHR14677:SF20">
    <property type="entry name" value="ZINC FINGER AN1-TYPE CONTAINING 2A-RELATED"/>
    <property type="match status" value="1"/>
</dbReference>
<proteinExistence type="predicted"/>
<evidence type="ECO:0000256" key="4">
    <source>
        <dbReference type="ARBA" id="ARBA00022833"/>
    </source>
</evidence>
<evidence type="ECO:0000259" key="6">
    <source>
        <dbReference type="PROSITE" id="PS51039"/>
    </source>
</evidence>
<sequence length="208" mass="23498">MELPHLGNNCSKSDCNKLDFLPIKCDTCGHLFCDEHYSYTTHDCVNAYKKNNQVPVCPLCNKPIPVQKGQQPDAVVGAHIDTDCQSDPAKSRRKVFTNKCSAKRCKTKEVIPVVCNECSLNFCLKHRHPTDHDCEGRGAMRSEDEALAKALALSMRDNNFPSDRRKQEELDAALAGSCRLLNRRRRRPLLGAQGTGVMFRRGQRRIER</sequence>
<dbReference type="PROSITE" id="PS50330">
    <property type="entry name" value="UIM"/>
    <property type="match status" value="1"/>
</dbReference>
<protein>
    <recommendedName>
        <fullName evidence="6">AN1-type domain-containing protein</fullName>
    </recommendedName>
</protein>
<evidence type="ECO:0000256" key="3">
    <source>
        <dbReference type="ARBA" id="ARBA00022771"/>
    </source>
</evidence>
<dbReference type="InterPro" id="IPR003903">
    <property type="entry name" value="UIM_dom"/>
</dbReference>
<dbReference type="InterPro" id="IPR057357">
    <property type="entry name" value="Znf-C2H2_ZFAND2A/B"/>
</dbReference>
<dbReference type="PANTHER" id="PTHR14677">
    <property type="entry name" value="ARSENITE INDUCUBLE RNA ASSOCIATED PROTEIN AIP-1-RELATED"/>
    <property type="match status" value="1"/>
</dbReference>
<accession>A0AAV8YPG1</accession>
<evidence type="ECO:0000256" key="5">
    <source>
        <dbReference type="PROSITE-ProRule" id="PRU00449"/>
    </source>
</evidence>
<evidence type="ECO:0000256" key="2">
    <source>
        <dbReference type="ARBA" id="ARBA00022737"/>
    </source>
</evidence>
<comment type="caution">
    <text evidence="7">The sequence shown here is derived from an EMBL/GenBank/DDBJ whole genome shotgun (WGS) entry which is preliminary data.</text>
</comment>
<dbReference type="Pfam" id="PF25403">
    <property type="entry name" value="zf-C2H2_ZFAND2"/>
    <property type="match status" value="1"/>
</dbReference>
<dbReference type="GO" id="GO:0005783">
    <property type="term" value="C:endoplasmic reticulum"/>
    <property type="evidence" value="ECO:0007669"/>
    <property type="project" value="TreeGrafter"/>
</dbReference>
<gene>
    <name evidence="7" type="ORF">NQ318_003002</name>
</gene>